<evidence type="ECO:0000313" key="3">
    <source>
        <dbReference type="Proteomes" id="UP001172102"/>
    </source>
</evidence>
<gene>
    <name evidence="2" type="ORF">B0H67DRAFT_290333</name>
</gene>
<organism evidence="2 3">
    <name type="scientific">Lasiosphaeris hirsuta</name>
    <dbReference type="NCBI Taxonomy" id="260670"/>
    <lineage>
        <taxon>Eukaryota</taxon>
        <taxon>Fungi</taxon>
        <taxon>Dikarya</taxon>
        <taxon>Ascomycota</taxon>
        <taxon>Pezizomycotina</taxon>
        <taxon>Sordariomycetes</taxon>
        <taxon>Sordariomycetidae</taxon>
        <taxon>Sordariales</taxon>
        <taxon>Lasiosphaeriaceae</taxon>
        <taxon>Lasiosphaeris</taxon>
    </lineage>
</organism>
<feature type="domain" description="Heterokaryon incompatibility" evidence="1">
    <location>
        <begin position="90"/>
        <end position="228"/>
    </location>
</feature>
<dbReference type="PANTHER" id="PTHR33112">
    <property type="entry name" value="DOMAIN PROTEIN, PUTATIVE-RELATED"/>
    <property type="match status" value="1"/>
</dbReference>
<dbReference type="EMBL" id="JAUKUA010000005">
    <property type="protein sequence ID" value="KAK0711455.1"/>
    <property type="molecule type" value="Genomic_DNA"/>
</dbReference>
<name>A0AA40DQ55_9PEZI</name>
<dbReference type="Proteomes" id="UP001172102">
    <property type="component" value="Unassembled WGS sequence"/>
</dbReference>
<dbReference type="AlphaFoldDB" id="A0AA40DQ55"/>
<keyword evidence="3" id="KW-1185">Reference proteome</keyword>
<evidence type="ECO:0000313" key="2">
    <source>
        <dbReference type="EMBL" id="KAK0711455.1"/>
    </source>
</evidence>
<comment type="caution">
    <text evidence="2">The sequence shown here is derived from an EMBL/GenBank/DDBJ whole genome shotgun (WGS) entry which is preliminary data.</text>
</comment>
<dbReference type="PANTHER" id="PTHR33112:SF12">
    <property type="entry name" value="HETEROKARYON INCOMPATIBILITY DOMAIN-CONTAINING PROTEIN"/>
    <property type="match status" value="1"/>
</dbReference>
<dbReference type="InterPro" id="IPR010730">
    <property type="entry name" value="HET"/>
</dbReference>
<evidence type="ECO:0000259" key="1">
    <source>
        <dbReference type="Pfam" id="PF06985"/>
    </source>
</evidence>
<dbReference type="Pfam" id="PF06985">
    <property type="entry name" value="HET"/>
    <property type="match status" value="1"/>
</dbReference>
<protein>
    <submittedName>
        <fullName evidence="2">Heterokaryon incompatibility protein-domain-containing protein</fullName>
    </submittedName>
</protein>
<accession>A0AA40DQ55</accession>
<sequence>MDAASHLLPLSLPDRPPTPATAFTGLLCSGRLVNPSQVDYGLVQQWLGTCDAKHMGPFHLQSLSQRTRITPHCIDCQTHEIVQIPSHQYYVALSYVWGPQHGASVSAKGEEYKLPQAGVPGVIQDAMAVVLELDKRYLWVDKYCISKDEESTKRLQIHSMHHIHEGAYVIITACAGSDASYSFPGTRRSREQQPSVKTSRVTFVSSLPNLWTALRDSTWITRGWTYQECVFVPPCAFLHRIPSLLRLPRRRASAVRPL</sequence>
<reference evidence="2" key="1">
    <citation type="submission" date="2023-06" db="EMBL/GenBank/DDBJ databases">
        <title>Genome-scale phylogeny and comparative genomics of the fungal order Sordariales.</title>
        <authorList>
            <consortium name="Lawrence Berkeley National Laboratory"/>
            <person name="Hensen N."/>
            <person name="Bonometti L."/>
            <person name="Westerberg I."/>
            <person name="Brannstrom I.O."/>
            <person name="Guillou S."/>
            <person name="Cros-Aarteil S."/>
            <person name="Calhoun S."/>
            <person name="Haridas S."/>
            <person name="Kuo A."/>
            <person name="Mondo S."/>
            <person name="Pangilinan J."/>
            <person name="Riley R."/>
            <person name="Labutti K."/>
            <person name="Andreopoulos B."/>
            <person name="Lipzen A."/>
            <person name="Chen C."/>
            <person name="Yanf M."/>
            <person name="Daum C."/>
            <person name="Ng V."/>
            <person name="Clum A."/>
            <person name="Steindorff A."/>
            <person name="Ohm R."/>
            <person name="Martin F."/>
            <person name="Silar P."/>
            <person name="Natvig D."/>
            <person name="Lalanne C."/>
            <person name="Gautier V."/>
            <person name="Ament-Velasquez S.L."/>
            <person name="Kruys A."/>
            <person name="Hutchinson M.I."/>
            <person name="Powell A.J."/>
            <person name="Barry K."/>
            <person name="Miller A.N."/>
            <person name="Grigoriev I.V."/>
            <person name="Debuchy R."/>
            <person name="Gladieux P."/>
            <person name="Thoren M.H."/>
            <person name="Johannesson H."/>
        </authorList>
    </citation>
    <scope>NUCLEOTIDE SEQUENCE</scope>
    <source>
        <strain evidence="2">SMH4607-1</strain>
    </source>
</reference>
<proteinExistence type="predicted"/>